<dbReference type="Proteomes" id="UP000317316">
    <property type="component" value="Unassembled WGS sequence"/>
</dbReference>
<gene>
    <name evidence="2" type="ORF">FG382_01875</name>
</gene>
<proteinExistence type="predicted"/>
<protein>
    <submittedName>
        <fullName evidence="2">ABC-2 transporter permease</fullName>
    </submittedName>
</protein>
<dbReference type="AlphaFoldDB" id="A0A544THJ0"/>
<organism evidence="2 3">
    <name type="scientific">Psychrobacillus lasiicapitis</name>
    <dbReference type="NCBI Taxonomy" id="1636719"/>
    <lineage>
        <taxon>Bacteria</taxon>
        <taxon>Bacillati</taxon>
        <taxon>Bacillota</taxon>
        <taxon>Bacilli</taxon>
        <taxon>Bacillales</taxon>
        <taxon>Bacillaceae</taxon>
        <taxon>Psychrobacillus</taxon>
    </lineage>
</organism>
<feature type="transmembrane region" description="Helical" evidence="1">
    <location>
        <begin position="132"/>
        <end position="152"/>
    </location>
</feature>
<dbReference type="EMBL" id="VDGH01000001">
    <property type="protein sequence ID" value="TQR16927.1"/>
    <property type="molecule type" value="Genomic_DNA"/>
</dbReference>
<evidence type="ECO:0000256" key="1">
    <source>
        <dbReference type="SAM" id="Phobius"/>
    </source>
</evidence>
<dbReference type="OrthoDB" id="1913432at2"/>
<evidence type="ECO:0000313" key="2">
    <source>
        <dbReference type="EMBL" id="TQR16927.1"/>
    </source>
</evidence>
<keyword evidence="1" id="KW-1133">Transmembrane helix</keyword>
<dbReference type="RefSeq" id="WP_142537171.1">
    <property type="nucleotide sequence ID" value="NZ_BMIE01000002.1"/>
</dbReference>
<dbReference type="PANTHER" id="PTHR41309:SF2">
    <property type="entry name" value="MEMBRANE PROTEIN"/>
    <property type="match status" value="1"/>
</dbReference>
<accession>A0A544THJ0</accession>
<comment type="caution">
    <text evidence="2">The sequence shown here is derived from an EMBL/GenBank/DDBJ whole genome shotgun (WGS) entry which is preliminary data.</text>
</comment>
<dbReference type="InterPro" id="IPR025699">
    <property type="entry name" value="ABC2_memb-like"/>
</dbReference>
<feature type="transmembrane region" description="Helical" evidence="1">
    <location>
        <begin position="76"/>
        <end position="95"/>
    </location>
</feature>
<name>A0A544THJ0_9BACI</name>
<reference evidence="2 3" key="1">
    <citation type="submission" date="2019-05" db="EMBL/GenBank/DDBJ databases">
        <title>Psychrobacillus vulpis sp. nov., a new species isolated from feces of a red fox that inhabits in The Tablas de Daimiel Natural Park, Albacete, Spain.</title>
        <authorList>
            <person name="Rodriguez M."/>
            <person name="Reina J.C."/>
            <person name="Bejar V."/>
            <person name="Llamas I."/>
        </authorList>
    </citation>
    <scope>NUCLEOTIDE SEQUENCE [LARGE SCALE GENOMIC DNA]</scope>
    <source>
        <strain evidence="2 3">NEAU-3TGS17</strain>
    </source>
</reference>
<dbReference type="PANTHER" id="PTHR41309">
    <property type="entry name" value="MEMBRANE PROTEIN-RELATED"/>
    <property type="match status" value="1"/>
</dbReference>
<keyword evidence="1" id="KW-0472">Membrane</keyword>
<evidence type="ECO:0000313" key="3">
    <source>
        <dbReference type="Proteomes" id="UP000317316"/>
    </source>
</evidence>
<sequence length="202" mass="23345">MLNLIRKDIALQKKTLIILLLPLFAYLFFGSSTIWIGVLFCIAIIMQGFSMDEKSSSNLLFNSLPYTRKEIVSSKYVGACVFTFLVLATIFMGNLIIHKEMIQLEQLLFTMSIVMLFISFAFPFSYLLNSQYLMIAFAVLFVLYFIIVNMFIPNLNDRIRELVQTALSFDNSLLYLIVVVSVLLIYIVSWMLSIRIYSKKVF</sequence>
<keyword evidence="1" id="KW-0812">Transmembrane</keyword>
<feature type="transmembrane region" description="Helical" evidence="1">
    <location>
        <begin position="16"/>
        <end position="49"/>
    </location>
</feature>
<feature type="transmembrane region" description="Helical" evidence="1">
    <location>
        <begin position="107"/>
        <end position="126"/>
    </location>
</feature>
<keyword evidence="3" id="KW-1185">Reference proteome</keyword>
<feature type="transmembrane region" description="Helical" evidence="1">
    <location>
        <begin position="173"/>
        <end position="197"/>
    </location>
</feature>
<dbReference type="Pfam" id="PF13346">
    <property type="entry name" value="ABC2_membrane_5"/>
    <property type="match status" value="1"/>
</dbReference>